<dbReference type="Proteomes" id="UP001164745">
    <property type="component" value="Chromosome"/>
</dbReference>
<evidence type="ECO:0000313" key="2">
    <source>
        <dbReference type="Proteomes" id="UP001164745"/>
    </source>
</evidence>
<dbReference type="Pfam" id="PF15428">
    <property type="entry name" value="Imm26"/>
    <property type="match status" value="1"/>
</dbReference>
<dbReference type="InterPro" id="IPR029278">
    <property type="entry name" value="Imm26"/>
</dbReference>
<dbReference type="EMBL" id="CP113864">
    <property type="protein sequence ID" value="WAM32016.1"/>
    <property type="molecule type" value="Genomic_DNA"/>
</dbReference>
<keyword evidence="2" id="KW-1185">Reference proteome</keyword>
<proteinExistence type="predicted"/>
<organism evidence="1 2">
    <name type="scientific">Caldicellulosiruptor naganoensis</name>
    <dbReference type="NCBI Taxonomy" id="29324"/>
    <lineage>
        <taxon>Bacteria</taxon>
        <taxon>Bacillati</taxon>
        <taxon>Bacillota</taxon>
        <taxon>Bacillota incertae sedis</taxon>
        <taxon>Caldicellulosiruptorales</taxon>
        <taxon>Caldicellulosiruptoraceae</taxon>
        <taxon>Caldicellulosiruptor</taxon>
    </lineage>
</organism>
<accession>A0ABY7BKA8</accession>
<sequence>MWKYDPNKDKYAMRWQKRYESLPEDVRRRLDEWNEVISQLDRENRTEEYQLRVIKRSRVEPKAGDVFVLSPREGLYFYGKVMVAKIKNEDDSFINGAYSVFIFKCKSRKPDMSGYKPDYNNLLIPPAIVPRWYWTSGRFYNVGHEEITEEEKRLDYGFYDGITNVFYKEDGTILKREPKIWGSYGIKTYIGIAYLVQRELVIDPSLAEFDE</sequence>
<reference evidence="1" key="1">
    <citation type="submission" date="2022-12" db="EMBL/GenBank/DDBJ databases">
        <authorList>
            <person name="Bing R.G."/>
            <person name="Willard D.J."/>
            <person name="Manesh M.J.H."/>
            <person name="Laemthong T."/>
            <person name="Crosby J.R."/>
            <person name="Kelly R.M."/>
        </authorList>
    </citation>
    <scope>NUCLEOTIDE SEQUENCE</scope>
    <source>
        <strain evidence="1">DSM 8991</strain>
    </source>
</reference>
<evidence type="ECO:0000313" key="1">
    <source>
        <dbReference type="EMBL" id="WAM32016.1"/>
    </source>
</evidence>
<gene>
    <name evidence="1" type="ORF">OTJ99_000511</name>
</gene>
<dbReference type="RefSeq" id="WP_052671480.1">
    <property type="nucleotide sequence ID" value="NZ_CP113864.1"/>
</dbReference>
<protein>
    <submittedName>
        <fullName evidence="1">Immunity 26/phosphotriesterase HocA family protein</fullName>
    </submittedName>
</protein>
<name>A0ABY7BKA8_9FIRM</name>